<feature type="transmembrane region" description="Helical" evidence="1">
    <location>
        <begin position="108"/>
        <end position="125"/>
    </location>
</feature>
<feature type="transmembrane region" description="Helical" evidence="1">
    <location>
        <begin position="137"/>
        <end position="162"/>
    </location>
</feature>
<dbReference type="OrthoDB" id="10484223at2759"/>
<dbReference type="EMBL" id="LWDX02037476">
    <property type="protein sequence ID" value="OEL25326.1"/>
    <property type="molecule type" value="Genomic_DNA"/>
</dbReference>
<dbReference type="Proteomes" id="UP000095767">
    <property type="component" value="Unassembled WGS sequence"/>
</dbReference>
<organism evidence="2 3">
    <name type="scientific">Dichanthelium oligosanthes</name>
    <dbReference type="NCBI Taxonomy" id="888268"/>
    <lineage>
        <taxon>Eukaryota</taxon>
        <taxon>Viridiplantae</taxon>
        <taxon>Streptophyta</taxon>
        <taxon>Embryophyta</taxon>
        <taxon>Tracheophyta</taxon>
        <taxon>Spermatophyta</taxon>
        <taxon>Magnoliopsida</taxon>
        <taxon>Liliopsida</taxon>
        <taxon>Poales</taxon>
        <taxon>Poaceae</taxon>
        <taxon>PACMAD clade</taxon>
        <taxon>Panicoideae</taxon>
        <taxon>Panicodae</taxon>
        <taxon>Paniceae</taxon>
        <taxon>Dichantheliinae</taxon>
        <taxon>Dichanthelium</taxon>
    </lineage>
</organism>
<evidence type="ECO:0000256" key="1">
    <source>
        <dbReference type="SAM" id="Phobius"/>
    </source>
</evidence>
<comment type="caution">
    <text evidence="2">The sequence shown here is derived from an EMBL/GenBank/DDBJ whole genome shotgun (WGS) entry which is preliminary data.</text>
</comment>
<protein>
    <submittedName>
        <fullName evidence="2">Uncharacterized protein</fullName>
    </submittedName>
</protein>
<sequence>MALLSTDADFYLRLGTTWVLSATATVAILKGWVRGPGFRPKKTHLIVLVYSLLLARDALRLRMLHRNIPESYQCRCSGAVNAPAAAECAVVEGGYIRDLVTRLADRCFLMMLLVCVALGNAVWSRRVPPRPRAPERVLGGVGVILAEIVAFLPCVMSCIYGLPVLLQDYIAAAAANGGGAAAA</sequence>
<accession>A0A1E5VJP1</accession>
<reference evidence="2 3" key="1">
    <citation type="submission" date="2016-09" db="EMBL/GenBank/DDBJ databases">
        <title>The draft genome of Dichanthelium oligosanthes: A C3 panicoid grass species.</title>
        <authorList>
            <person name="Studer A.J."/>
            <person name="Schnable J.C."/>
            <person name="Brutnell T.P."/>
        </authorList>
    </citation>
    <scope>NUCLEOTIDE SEQUENCE [LARGE SCALE GENOMIC DNA]</scope>
    <source>
        <strain evidence="3">cv. Kellogg 1175</strain>
        <tissue evidence="2">Leaf</tissue>
    </source>
</reference>
<keyword evidence="1" id="KW-1133">Transmembrane helix</keyword>
<evidence type="ECO:0000313" key="2">
    <source>
        <dbReference type="EMBL" id="OEL25326.1"/>
    </source>
</evidence>
<gene>
    <name evidence="2" type="ORF">BAE44_0013655</name>
</gene>
<dbReference type="AlphaFoldDB" id="A0A1E5VJP1"/>
<keyword evidence="3" id="KW-1185">Reference proteome</keyword>
<feature type="transmembrane region" description="Helical" evidence="1">
    <location>
        <begin position="12"/>
        <end position="33"/>
    </location>
</feature>
<evidence type="ECO:0000313" key="3">
    <source>
        <dbReference type="Proteomes" id="UP000095767"/>
    </source>
</evidence>
<name>A0A1E5VJP1_9POAL</name>
<keyword evidence="1" id="KW-0472">Membrane</keyword>
<keyword evidence="1" id="KW-0812">Transmembrane</keyword>
<proteinExistence type="predicted"/>